<dbReference type="AlphaFoldDB" id="A0A9R1CVQ8"/>
<dbReference type="EMBL" id="JAHLKM010000030">
    <property type="protein sequence ID" value="MCQ4334617.1"/>
    <property type="molecule type" value="Genomic_DNA"/>
</dbReference>
<dbReference type="Proteomes" id="UP001139494">
    <property type="component" value="Unassembled WGS sequence"/>
</dbReference>
<evidence type="ECO:0000313" key="3">
    <source>
        <dbReference type="Proteomes" id="UP001139494"/>
    </source>
</evidence>
<protein>
    <submittedName>
        <fullName evidence="2">Uncharacterized protein</fullName>
    </submittedName>
</protein>
<sequence>MGTQQPREIGSGIEITEHEPTGGVQIERYDPPAFKDSSTLVVPDESSMLELAEALVDELPEQEIVHAREAEQLRELKQVFGGDE</sequence>
<proteinExistence type="predicted"/>
<keyword evidence="3" id="KW-1185">Reference proteome</keyword>
<organism evidence="2 3">
    <name type="scientific">Natronomonas aquatica</name>
    <dbReference type="NCBI Taxonomy" id="2841590"/>
    <lineage>
        <taxon>Archaea</taxon>
        <taxon>Methanobacteriati</taxon>
        <taxon>Methanobacteriota</taxon>
        <taxon>Stenosarchaea group</taxon>
        <taxon>Halobacteria</taxon>
        <taxon>Halobacteriales</taxon>
        <taxon>Natronomonadaceae</taxon>
        <taxon>Natronomonas</taxon>
    </lineage>
</organism>
<reference evidence="2" key="1">
    <citation type="journal article" date="2023" name="Front. Microbiol.">
        <title>Genomic-based phylogenetic and metabolic analyses of the genus Natronomonas, and description of Natronomonas aquatica sp. nov.</title>
        <authorList>
            <person name="Garcia-Roldan A."/>
            <person name="Duran-Viseras A."/>
            <person name="de la Haba R.R."/>
            <person name="Corral P."/>
            <person name="Sanchez-Porro C."/>
            <person name="Ventosa A."/>
        </authorList>
    </citation>
    <scope>NUCLEOTIDE SEQUENCE</scope>
    <source>
        <strain evidence="2">F2-12</strain>
    </source>
</reference>
<evidence type="ECO:0000313" key="2">
    <source>
        <dbReference type="EMBL" id="MCQ4334617.1"/>
    </source>
</evidence>
<gene>
    <name evidence="2" type="ORF">KM295_14250</name>
</gene>
<feature type="region of interest" description="Disordered" evidence="1">
    <location>
        <begin position="1"/>
        <end position="21"/>
    </location>
</feature>
<evidence type="ECO:0000256" key="1">
    <source>
        <dbReference type="SAM" id="MobiDB-lite"/>
    </source>
</evidence>
<name>A0A9R1CVQ8_9EURY</name>
<comment type="caution">
    <text evidence="2">The sequence shown here is derived from an EMBL/GenBank/DDBJ whole genome shotgun (WGS) entry which is preliminary data.</text>
</comment>
<accession>A0A9R1CVQ8</accession>
<dbReference type="RefSeq" id="WP_256030680.1">
    <property type="nucleotide sequence ID" value="NZ_JAHLKM010000030.1"/>
</dbReference>